<dbReference type="Proteomes" id="UP000799770">
    <property type="component" value="Unassembled WGS sequence"/>
</dbReference>
<accession>A0A6A5ZN14</accession>
<name>A0A6A5ZN14_9PLEO</name>
<keyword evidence="2 4" id="KW-0863">Zinc-finger</keyword>
<evidence type="ECO:0000313" key="7">
    <source>
        <dbReference type="Proteomes" id="UP000799770"/>
    </source>
</evidence>
<proteinExistence type="predicted"/>
<evidence type="ECO:0000256" key="2">
    <source>
        <dbReference type="ARBA" id="ARBA00022771"/>
    </source>
</evidence>
<evidence type="ECO:0000313" key="6">
    <source>
        <dbReference type="EMBL" id="KAF2120217.1"/>
    </source>
</evidence>
<dbReference type="PROSITE" id="PS50865">
    <property type="entry name" value="ZF_MYND_2"/>
    <property type="match status" value="1"/>
</dbReference>
<dbReference type="AlphaFoldDB" id="A0A6A5ZN14"/>
<sequence>MASDIEKVCSSCQKPAALKCGRCKFAWYCSAVCQRAHWKEHKSTCKEDSTERTIYRAGDLLQQIFYVYCEKNFDRRITKLEDLGDRLIIHYAPGISAPFVPFPKHLVSDDEQKAMMLSNFKCNDAVAYFYDLLVDLLQGIDGLEIEEWNGTLQLPKRRTQAGADGSSIQSEASIRKMREQPWHWITVLKITKSSKSIVLDISGAQFGIFKPCWDLEQYRTKYADAMNDAQVPGGTVKQNAKADALIQGWNGYVQRKGWAAVDAVQNAVQDWKLKTGLSLRALLHRPERDFIKGKAELLDSIGMSLDQFVANVDFKKDMAAAIRYEKKHPGTSQRISDERFLSIAQHAHIELQFKKMGFSGAKHMLI</sequence>
<organism evidence="6 7">
    <name type="scientific">Lophiotrema nucula</name>
    <dbReference type="NCBI Taxonomy" id="690887"/>
    <lineage>
        <taxon>Eukaryota</taxon>
        <taxon>Fungi</taxon>
        <taxon>Dikarya</taxon>
        <taxon>Ascomycota</taxon>
        <taxon>Pezizomycotina</taxon>
        <taxon>Dothideomycetes</taxon>
        <taxon>Pleosporomycetidae</taxon>
        <taxon>Pleosporales</taxon>
        <taxon>Lophiotremataceae</taxon>
        <taxon>Lophiotrema</taxon>
    </lineage>
</organism>
<dbReference type="OrthoDB" id="432970at2759"/>
<evidence type="ECO:0000256" key="3">
    <source>
        <dbReference type="ARBA" id="ARBA00022833"/>
    </source>
</evidence>
<evidence type="ECO:0000256" key="4">
    <source>
        <dbReference type="PROSITE-ProRule" id="PRU00134"/>
    </source>
</evidence>
<dbReference type="Gene3D" id="6.10.140.2220">
    <property type="match status" value="1"/>
</dbReference>
<keyword evidence="1" id="KW-0479">Metal-binding</keyword>
<keyword evidence="3" id="KW-0862">Zinc</keyword>
<dbReference type="InterPro" id="IPR002893">
    <property type="entry name" value="Znf_MYND"/>
</dbReference>
<feature type="domain" description="MYND-type" evidence="5">
    <location>
        <begin position="9"/>
        <end position="45"/>
    </location>
</feature>
<evidence type="ECO:0000256" key="1">
    <source>
        <dbReference type="ARBA" id="ARBA00022723"/>
    </source>
</evidence>
<dbReference type="PROSITE" id="PS01360">
    <property type="entry name" value="ZF_MYND_1"/>
    <property type="match status" value="1"/>
</dbReference>
<reference evidence="6" key="1">
    <citation type="journal article" date="2020" name="Stud. Mycol.">
        <title>101 Dothideomycetes genomes: a test case for predicting lifestyles and emergence of pathogens.</title>
        <authorList>
            <person name="Haridas S."/>
            <person name="Albert R."/>
            <person name="Binder M."/>
            <person name="Bloem J."/>
            <person name="Labutti K."/>
            <person name="Salamov A."/>
            <person name="Andreopoulos B."/>
            <person name="Baker S."/>
            <person name="Barry K."/>
            <person name="Bills G."/>
            <person name="Bluhm B."/>
            <person name="Cannon C."/>
            <person name="Castanera R."/>
            <person name="Culley D."/>
            <person name="Daum C."/>
            <person name="Ezra D."/>
            <person name="Gonzalez J."/>
            <person name="Henrissat B."/>
            <person name="Kuo A."/>
            <person name="Liang C."/>
            <person name="Lipzen A."/>
            <person name="Lutzoni F."/>
            <person name="Magnuson J."/>
            <person name="Mondo S."/>
            <person name="Nolan M."/>
            <person name="Ohm R."/>
            <person name="Pangilinan J."/>
            <person name="Park H.-J."/>
            <person name="Ramirez L."/>
            <person name="Alfaro M."/>
            <person name="Sun H."/>
            <person name="Tritt A."/>
            <person name="Yoshinaga Y."/>
            <person name="Zwiers L.-H."/>
            <person name="Turgeon B."/>
            <person name="Goodwin S."/>
            <person name="Spatafora J."/>
            <person name="Crous P."/>
            <person name="Grigoriev I."/>
        </authorList>
    </citation>
    <scope>NUCLEOTIDE SEQUENCE</scope>
    <source>
        <strain evidence="6">CBS 627.86</strain>
    </source>
</reference>
<dbReference type="SUPFAM" id="SSF144232">
    <property type="entry name" value="HIT/MYND zinc finger-like"/>
    <property type="match status" value="1"/>
</dbReference>
<evidence type="ECO:0000259" key="5">
    <source>
        <dbReference type="PROSITE" id="PS50865"/>
    </source>
</evidence>
<dbReference type="EMBL" id="ML977314">
    <property type="protein sequence ID" value="KAF2120217.1"/>
    <property type="molecule type" value="Genomic_DNA"/>
</dbReference>
<protein>
    <recommendedName>
        <fullName evidence="5">MYND-type domain-containing protein</fullName>
    </recommendedName>
</protein>
<keyword evidence="7" id="KW-1185">Reference proteome</keyword>
<dbReference type="GO" id="GO:0008270">
    <property type="term" value="F:zinc ion binding"/>
    <property type="evidence" value="ECO:0007669"/>
    <property type="project" value="UniProtKB-KW"/>
</dbReference>
<dbReference type="Pfam" id="PF01753">
    <property type="entry name" value="zf-MYND"/>
    <property type="match status" value="1"/>
</dbReference>
<gene>
    <name evidence="6" type="ORF">BDV96DRAFT_642062</name>
</gene>